<organism evidence="5 6">
    <name type="scientific">Clostridium thailandense</name>
    <dbReference type="NCBI Taxonomy" id="2794346"/>
    <lineage>
        <taxon>Bacteria</taxon>
        <taxon>Bacillati</taxon>
        <taxon>Bacillota</taxon>
        <taxon>Clostridia</taxon>
        <taxon>Eubacteriales</taxon>
        <taxon>Clostridiaceae</taxon>
        <taxon>Clostridium</taxon>
    </lineage>
</organism>
<reference evidence="5" key="1">
    <citation type="submission" date="2020-12" db="EMBL/GenBank/DDBJ databases">
        <title>Clostridium thailandense sp. nov., a novel acetogenic bacterium isolated from peat land soil in Thailand.</title>
        <authorList>
            <person name="Chaikitkaew S."/>
            <person name="Birkeland N.K."/>
        </authorList>
    </citation>
    <scope>NUCLEOTIDE SEQUENCE</scope>
    <source>
        <strain evidence="5">PL3</strain>
    </source>
</reference>
<evidence type="ECO:0000259" key="4">
    <source>
        <dbReference type="Pfam" id="PF13193"/>
    </source>
</evidence>
<dbReference type="Pfam" id="PF13193">
    <property type="entry name" value="AMP-binding_C"/>
    <property type="match status" value="1"/>
</dbReference>
<dbReference type="GO" id="GO:0006631">
    <property type="term" value="P:fatty acid metabolic process"/>
    <property type="evidence" value="ECO:0007669"/>
    <property type="project" value="TreeGrafter"/>
</dbReference>
<dbReference type="Proteomes" id="UP000694308">
    <property type="component" value="Unassembled WGS sequence"/>
</dbReference>
<evidence type="ECO:0000313" key="6">
    <source>
        <dbReference type="Proteomes" id="UP000694308"/>
    </source>
</evidence>
<dbReference type="RefSeq" id="WP_218319620.1">
    <property type="nucleotide sequence ID" value="NZ_JAEEGC010000026.1"/>
</dbReference>
<evidence type="ECO:0000313" key="5">
    <source>
        <dbReference type="EMBL" id="MBV7272586.1"/>
    </source>
</evidence>
<name>A0A949WQC5_9CLOT</name>
<dbReference type="Pfam" id="PF00501">
    <property type="entry name" value="AMP-binding"/>
    <property type="match status" value="1"/>
</dbReference>
<accession>A0A949WQC5</accession>
<evidence type="ECO:0000256" key="1">
    <source>
        <dbReference type="ARBA" id="ARBA00006432"/>
    </source>
</evidence>
<dbReference type="GO" id="GO:0031956">
    <property type="term" value="F:medium-chain fatty acid-CoA ligase activity"/>
    <property type="evidence" value="ECO:0007669"/>
    <property type="project" value="TreeGrafter"/>
</dbReference>
<dbReference type="InterPro" id="IPR025110">
    <property type="entry name" value="AMP-bd_C"/>
</dbReference>
<evidence type="ECO:0000259" key="3">
    <source>
        <dbReference type="Pfam" id="PF00501"/>
    </source>
</evidence>
<keyword evidence="6" id="KW-1185">Reference proteome</keyword>
<dbReference type="PROSITE" id="PS00455">
    <property type="entry name" value="AMP_BINDING"/>
    <property type="match status" value="1"/>
</dbReference>
<dbReference type="EMBL" id="JAEEGC010000026">
    <property type="protein sequence ID" value="MBV7272586.1"/>
    <property type="molecule type" value="Genomic_DNA"/>
</dbReference>
<proteinExistence type="inferred from homology"/>
<feature type="domain" description="AMP-dependent synthetase/ligase" evidence="3">
    <location>
        <begin position="20"/>
        <end position="387"/>
    </location>
</feature>
<sequence>MELKDLTIGQVLCDRLKTMAEEKAVEYEDVFYTWRELDDFSNKFAIELLDYGIEHNSHVAIWSKNNINWIITYLALAKIGAISILINPSYKEDELVKILEYSETEYVCYGECHTERNSKNIISSLKEKSIGRVKEYVSIEKGRFDQWGKSNETNKLTDANIERLKQIKHKVSPHHNASMVFTSGTTSMPKGVMLTHYQLMNVAGEAAQQMRWTKEDRMCIALPLFHCFGLSVGFFASLSKGFCIHLLPEVRTSYVLKCIDKYKITVLNGVPTMFLALLGNPERKNYDLSSLKSGIIAGSTVFREDYLKIQKELGFEKLQQSYGQTEASPSITFNNYDDSIDVKCASVGKVIPNVELKIISKEYENELQPYEVGEIVIKGYNVMQGYYKRPKENSKKISEDGWLHTDDIGYIDNEGNLYITGRKQEIIIRSGENISPREIEDVIMKYPSILQTKVFGVPAPIVQEEIAACVISSDEKFQIEALEEHLKKYLANYKVPKFIFTYKKFPLNSNGKINMQQLKEEIRLRINKEESL</sequence>
<dbReference type="PANTHER" id="PTHR43201">
    <property type="entry name" value="ACYL-COA SYNTHETASE"/>
    <property type="match status" value="1"/>
</dbReference>
<comment type="similarity">
    <text evidence="1">Belongs to the ATP-dependent AMP-binding enzyme family.</text>
</comment>
<dbReference type="AlphaFoldDB" id="A0A949WQC5"/>
<comment type="caution">
    <text evidence="5">The sequence shown here is derived from an EMBL/GenBank/DDBJ whole genome shotgun (WGS) entry which is preliminary data.</text>
</comment>
<evidence type="ECO:0000256" key="2">
    <source>
        <dbReference type="ARBA" id="ARBA00022598"/>
    </source>
</evidence>
<dbReference type="InterPro" id="IPR020845">
    <property type="entry name" value="AMP-binding_CS"/>
</dbReference>
<dbReference type="InterPro" id="IPR000873">
    <property type="entry name" value="AMP-dep_synth/lig_dom"/>
</dbReference>
<keyword evidence="2" id="KW-0436">Ligase</keyword>
<gene>
    <name evidence="5" type="ORF">I6U48_06595</name>
</gene>
<dbReference type="PANTHER" id="PTHR43201:SF5">
    <property type="entry name" value="MEDIUM-CHAIN ACYL-COA LIGASE ACSF2, MITOCHONDRIAL"/>
    <property type="match status" value="1"/>
</dbReference>
<feature type="domain" description="AMP-binding enzyme C-terminal" evidence="4">
    <location>
        <begin position="438"/>
        <end position="512"/>
    </location>
</feature>
<protein>
    <submittedName>
        <fullName evidence="5">AMP-binding protein</fullName>
    </submittedName>
</protein>